<dbReference type="PANTHER" id="PTHR18964:SF149">
    <property type="entry name" value="BIFUNCTIONAL UDP-N-ACETYLGLUCOSAMINE 2-EPIMERASE_N-ACETYLMANNOSAMINE KINASE"/>
    <property type="match status" value="1"/>
</dbReference>
<dbReference type="InterPro" id="IPR000600">
    <property type="entry name" value="ROK"/>
</dbReference>
<evidence type="ECO:0000313" key="3">
    <source>
        <dbReference type="Proteomes" id="UP000198727"/>
    </source>
</evidence>
<dbReference type="Gene3D" id="3.30.420.40">
    <property type="match status" value="2"/>
</dbReference>
<protein>
    <submittedName>
        <fullName evidence="2">Glucokinase</fullName>
    </submittedName>
</protein>
<accession>A0A1I5LKH0</accession>
<proteinExistence type="inferred from homology"/>
<keyword evidence="2" id="KW-0808">Transferase</keyword>
<dbReference type="GO" id="GO:0016301">
    <property type="term" value="F:kinase activity"/>
    <property type="evidence" value="ECO:0007669"/>
    <property type="project" value="UniProtKB-KW"/>
</dbReference>
<dbReference type="AlphaFoldDB" id="A0A1I5LKH0"/>
<keyword evidence="3" id="KW-1185">Reference proteome</keyword>
<comment type="similarity">
    <text evidence="1">Belongs to the ROK (NagC/XylR) family.</text>
</comment>
<dbReference type="STRING" id="587909.SAMN05421810_101572"/>
<dbReference type="InterPro" id="IPR043129">
    <property type="entry name" value="ATPase_NBD"/>
</dbReference>
<dbReference type="EMBL" id="FOWW01000001">
    <property type="protein sequence ID" value="SFO97637.1"/>
    <property type="molecule type" value="Genomic_DNA"/>
</dbReference>
<dbReference type="Proteomes" id="UP000198727">
    <property type="component" value="Unassembled WGS sequence"/>
</dbReference>
<organism evidence="2 3">
    <name type="scientific">Amycolatopsis arida</name>
    <dbReference type="NCBI Taxonomy" id="587909"/>
    <lineage>
        <taxon>Bacteria</taxon>
        <taxon>Bacillati</taxon>
        <taxon>Actinomycetota</taxon>
        <taxon>Actinomycetes</taxon>
        <taxon>Pseudonocardiales</taxon>
        <taxon>Pseudonocardiaceae</taxon>
        <taxon>Amycolatopsis</taxon>
    </lineage>
</organism>
<dbReference type="SUPFAM" id="SSF53067">
    <property type="entry name" value="Actin-like ATPase domain"/>
    <property type="match status" value="1"/>
</dbReference>
<reference evidence="3" key="1">
    <citation type="submission" date="2016-10" db="EMBL/GenBank/DDBJ databases">
        <authorList>
            <person name="Varghese N."/>
            <person name="Submissions S."/>
        </authorList>
    </citation>
    <scope>NUCLEOTIDE SEQUENCE [LARGE SCALE GENOMIC DNA]</scope>
    <source>
        <strain evidence="3">CGMCC 4.5579</strain>
    </source>
</reference>
<keyword evidence="2" id="KW-0418">Kinase</keyword>
<evidence type="ECO:0000256" key="1">
    <source>
        <dbReference type="ARBA" id="ARBA00006479"/>
    </source>
</evidence>
<dbReference type="OrthoDB" id="9810372at2"/>
<dbReference type="Pfam" id="PF00480">
    <property type="entry name" value="ROK"/>
    <property type="match status" value="1"/>
</dbReference>
<evidence type="ECO:0000313" key="2">
    <source>
        <dbReference type="EMBL" id="SFO97637.1"/>
    </source>
</evidence>
<dbReference type="PANTHER" id="PTHR18964">
    <property type="entry name" value="ROK (REPRESSOR, ORF, KINASE) FAMILY"/>
    <property type="match status" value="1"/>
</dbReference>
<gene>
    <name evidence="2" type="ORF">SAMN05421810_101572</name>
</gene>
<name>A0A1I5LKH0_9PSEU</name>
<sequence>MAAVDVGGTAAKAVLLDQDLRVLARAHQPTERTGPGAVAEQVGRLVEELAGRAGTDPVGIGVVVPGIVDDQAGVARYSANLGWRDVPFAALLRGRLDLPVAFGHDVTACGLAEWELGAGRGHRTVAVVPVGTGIAAALLLDGRPYRAGGYAGELGHVDIGHDLRCGCGATGCLEAVASAAALTRRYRERAGRPAHAADAAEVVRSAWAGDPHAAAVLADAVDGLARGLRLLTMLLAPEVVVLGGGLFEAGATLLDAVRDRLAELVTFQPMPRLRLAELGAEAGCLGAGLLAWRAVAGESP</sequence>